<dbReference type="PROSITE" id="PS50084">
    <property type="entry name" value="KH_TYPE_1"/>
    <property type="match status" value="2"/>
</dbReference>
<reference evidence="5" key="1">
    <citation type="submission" date="2017-09" db="EMBL/GenBank/DDBJ databases">
        <title>The Reconstruction of 2,631 Draft Metagenome-Assembled Genomes from the Global Oceans.</title>
        <authorList>
            <person name="Tully B.J."/>
            <person name="Graham E.D."/>
            <person name="Heidelberg J.F."/>
        </authorList>
    </citation>
    <scope>NUCLEOTIDE SEQUENCE [LARGE SCALE GENOMIC DNA]</scope>
</reference>
<dbReference type="Gene3D" id="3.30.1370.10">
    <property type="entry name" value="K Homology domain, type 1"/>
    <property type="match status" value="2"/>
</dbReference>
<dbReference type="InterPro" id="IPR004087">
    <property type="entry name" value="KH_dom"/>
</dbReference>
<dbReference type="InterPro" id="IPR004088">
    <property type="entry name" value="KH_dom_type_1"/>
</dbReference>
<keyword evidence="1 2" id="KW-0694">RNA-binding</keyword>
<evidence type="ECO:0000313" key="5">
    <source>
        <dbReference type="Proteomes" id="UP000226712"/>
    </source>
</evidence>
<sequence>MEEENSDFLLVPHERIGSVIGKNGSTKREIELKTNTKLKVDSKEGEIEILQKGDSLGHFNAMRIVKAIARGFSPEKAFRLLEEGTIIEIIDLKEIIGKSHGTMTAKKGRVIGSNGKAREEIETDTGANISVYGKTISIIGKEEEIEKAKKAVEMLLGGASHQAVYGSLRRKFENEKFEL</sequence>
<dbReference type="InterPro" id="IPR055211">
    <property type="entry name" value="KH_PNO1_2nd"/>
</dbReference>
<evidence type="ECO:0000259" key="3">
    <source>
        <dbReference type="SMART" id="SM00322"/>
    </source>
</evidence>
<name>A0A2D6LPL3_9ARCH</name>
<accession>A0A2D6LPL3</accession>
<dbReference type="Pfam" id="PF00013">
    <property type="entry name" value="KH_1"/>
    <property type="match status" value="1"/>
</dbReference>
<dbReference type="InterPro" id="IPR019964">
    <property type="entry name" value="KH_domain_protein_archaea"/>
</dbReference>
<dbReference type="GO" id="GO:0003723">
    <property type="term" value="F:RNA binding"/>
    <property type="evidence" value="ECO:0007669"/>
    <property type="project" value="UniProtKB-UniRule"/>
</dbReference>
<evidence type="ECO:0000256" key="2">
    <source>
        <dbReference type="PROSITE-ProRule" id="PRU00117"/>
    </source>
</evidence>
<dbReference type="AlphaFoldDB" id="A0A2D6LPL3"/>
<dbReference type="InterPro" id="IPR036612">
    <property type="entry name" value="KH_dom_type_1_sf"/>
</dbReference>
<gene>
    <name evidence="4" type="ORF">CL944_01595</name>
</gene>
<evidence type="ECO:0000256" key="1">
    <source>
        <dbReference type="ARBA" id="ARBA00022884"/>
    </source>
</evidence>
<dbReference type="EMBL" id="NZBD01000009">
    <property type="protein sequence ID" value="MAG18146.1"/>
    <property type="molecule type" value="Genomic_DNA"/>
</dbReference>
<dbReference type="SUPFAM" id="SSF54791">
    <property type="entry name" value="Eukaryotic type KH-domain (KH-domain type I)"/>
    <property type="match status" value="2"/>
</dbReference>
<dbReference type="PANTHER" id="PTHR12826">
    <property type="entry name" value="RIBONUCLEASE Y"/>
    <property type="match status" value="1"/>
</dbReference>
<evidence type="ECO:0000313" key="4">
    <source>
        <dbReference type="EMBL" id="MAG18146.1"/>
    </source>
</evidence>
<organism evidence="4 5">
    <name type="scientific">Candidatus Iainarchaeum sp</name>
    <dbReference type="NCBI Taxonomy" id="3101447"/>
    <lineage>
        <taxon>Archaea</taxon>
        <taxon>Candidatus Iainarchaeota</taxon>
        <taxon>Candidatus Iainarchaeia</taxon>
        <taxon>Candidatus Iainarchaeales</taxon>
        <taxon>Candidatus Iainarchaeaceae</taxon>
        <taxon>Candidatus Iainarchaeum</taxon>
    </lineage>
</organism>
<dbReference type="NCBIfam" id="TIGR03665">
    <property type="entry name" value="arCOG04150"/>
    <property type="match status" value="1"/>
</dbReference>
<dbReference type="Proteomes" id="UP000226712">
    <property type="component" value="Unassembled WGS sequence"/>
</dbReference>
<protein>
    <submittedName>
        <fullName evidence="4">RNA-processing protein</fullName>
    </submittedName>
</protein>
<feature type="domain" description="K Homology" evidence="3">
    <location>
        <begin position="84"/>
        <end position="157"/>
    </location>
</feature>
<proteinExistence type="predicted"/>
<comment type="caution">
    <text evidence="4">The sequence shown here is derived from an EMBL/GenBank/DDBJ whole genome shotgun (WGS) entry which is preliminary data.</text>
</comment>
<dbReference type="PANTHER" id="PTHR12826:SF13">
    <property type="entry name" value="RNA-BINDING PROTEIN PNO1"/>
    <property type="match status" value="1"/>
</dbReference>
<dbReference type="SMART" id="SM00322">
    <property type="entry name" value="KH"/>
    <property type="match status" value="2"/>
</dbReference>
<feature type="domain" description="K Homology" evidence="3">
    <location>
        <begin position="3"/>
        <end position="70"/>
    </location>
</feature>
<dbReference type="Pfam" id="PF22891">
    <property type="entry name" value="KH_PNO1_2nd"/>
    <property type="match status" value="1"/>
</dbReference>